<evidence type="ECO:0000256" key="2">
    <source>
        <dbReference type="ARBA" id="ARBA00022729"/>
    </source>
</evidence>
<dbReference type="GO" id="GO:0017000">
    <property type="term" value="P:antibiotic biosynthetic process"/>
    <property type="evidence" value="ECO:0007669"/>
    <property type="project" value="InterPro"/>
</dbReference>
<name>A0A4U1L5R2_9SPHN</name>
<comment type="similarity">
    <text evidence="1">Belongs to the peptidase S45 family.</text>
</comment>
<dbReference type="InterPro" id="IPR029055">
    <property type="entry name" value="Ntn_hydrolases_N"/>
</dbReference>
<accession>A0A4U1L5R2</accession>
<dbReference type="PIRSF" id="PIRSF001227">
    <property type="entry name" value="Pen_acylase"/>
    <property type="match status" value="1"/>
</dbReference>
<organism evidence="7 8">
    <name type="scientific">Sphingomonas baiyangensis</name>
    <dbReference type="NCBI Taxonomy" id="2572576"/>
    <lineage>
        <taxon>Bacteria</taxon>
        <taxon>Pseudomonadati</taxon>
        <taxon>Pseudomonadota</taxon>
        <taxon>Alphaproteobacteria</taxon>
        <taxon>Sphingomonadales</taxon>
        <taxon>Sphingomonadaceae</taxon>
        <taxon>Sphingomonas</taxon>
    </lineage>
</organism>
<evidence type="ECO:0000256" key="6">
    <source>
        <dbReference type="PIRSR" id="PIRSR001227-2"/>
    </source>
</evidence>
<dbReference type="Gene3D" id="3.60.20.10">
    <property type="entry name" value="Glutamine Phosphoribosylpyrophosphate, subunit 1, domain 1"/>
    <property type="match status" value="1"/>
</dbReference>
<dbReference type="EMBL" id="SWKR01000002">
    <property type="protein sequence ID" value="TKD52307.1"/>
    <property type="molecule type" value="Genomic_DNA"/>
</dbReference>
<dbReference type="SUPFAM" id="SSF56235">
    <property type="entry name" value="N-terminal nucleophile aminohydrolases (Ntn hydrolases)"/>
    <property type="match status" value="1"/>
</dbReference>
<comment type="caution">
    <text evidence="7">The sequence shown here is derived from an EMBL/GenBank/DDBJ whole genome shotgun (WGS) entry which is preliminary data.</text>
</comment>
<dbReference type="Pfam" id="PF01804">
    <property type="entry name" value="Penicil_amidase"/>
    <property type="match status" value="1"/>
</dbReference>
<dbReference type="GO" id="GO:0046872">
    <property type="term" value="F:metal ion binding"/>
    <property type="evidence" value="ECO:0007669"/>
    <property type="project" value="UniProtKB-KW"/>
</dbReference>
<feature type="active site" description="Nucleophile" evidence="5">
    <location>
        <position position="207"/>
    </location>
</feature>
<evidence type="ECO:0000256" key="3">
    <source>
        <dbReference type="ARBA" id="ARBA00022801"/>
    </source>
</evidence>
<keyword evidence="6" id="KW-0106">Calcium</keyword>
<dbReference type="Gene3D" id="1.10.1400.10">
    <property type="match status" value="1"/>
</dbReference>
<keyword evidence="3" id="KW-0378">Hydrolase</keyword>
<dbReference type="InterPro" id="IPR002692">
    <property type="entry name" value="S45"/>
</dbReference>
<evidence type="ECO:0000256" key="5">
    <source>
        <dbReference type="PIRSR" id="PIRSR001227-1"/>
    </source>
</evidence>
<dbReference type="InterPro" id="IPR023343">
    <property type="entry name" value="Penicillin_amidase_dom1"/>
</dbReference>
<dbReference type="OrthoDB" id="9760084at2"/>
<proteinExistence type="inferred from homology"/>
<evidence type="ECO:0000313" key="7">
    <source>
        <dbReference type="EMBL" id="TKD52307.1"/>
    </source>
</evidence>
<dbReference type="Gene3D" id="1.10.439.10">
    <property type="entry name" value="Penicillin Amidohydrolase, domain 1"/>
    <property type="match status" value="1"/>
</dbReference>
<dbReference type="InterPro" id="IPR014395">
    <property type="entry name" value="Pen/GL7ACA/AHL_acylase"/>
</dbReference>
<protein>
    <submittedName>
        <fullName evidence="7">Acylase</fullName>
    </submittedName>
</protein>
<dbReference type="PANTHER" id="PTHR34218">
    <property type="entry name" value="PEPTIDASE S45 PENICILLIN AMIDASE"/>
    <property type="match status" value="1"/>
</dbReference>
<keyword evidence="4" id="KW-0865">Zymogen</keyword>
<reference evidence="7 8" key="1">
    <citation type="submission" date="2019-04" db="EMBL/GenBank/DDBJ databases">
        <authorList>
            <person name="Yang Y."/>
            <person name="Wei D."/>
        </authorList>
    </citation>
    <scope>NUCLEOTIDE SEQUENCE [LARGE SCALE GENOMIC DNA]</scope>
    <source>
        <strain evidence="7 8">L-1-4w-11</strain>
    </source>
</reference>
<gene>
    <name evidence="7" type="ORF">FBR43_13825</name>
</gene>
<dbReference type="InterPro" id="IPR043146">
    <property type="entry name" value="Penicillin_amidase_N_B-knob"/>
</dbReference>
<comment type="cofactor">
    <cofactor evidence="6">
        <name>Ca(2+)</name>
        <dbReference type="ChEBI" id="CHEBI:29108"/>
    </cofactor>
    <text evidence="6">Binds 1 Ca(2+) ion per dimer.</text>
</comment>
<dbReference type="InterPro" id="IPR043147">
    <property type="entry name" value="Penicillin_amidase_A-knob"/>
</dbReference>
<dbReference type="AlphaFoldDB" id="A0A4U1L5R2"/>
<feature type="binding site" evidence="6">
    <location>
        <position position="280"/>
    </location>
    <ligand>
        <name>Ca(2+)</name>
        <dbReference type="ChEBI" id="CHEBI:29108"/>
    </ligand>
</feature>
<feature type="binding site" evidence="6">
    <location>
        <position position="283"/>
    </location>
    <ligand>
        <name>Ca(2+)</name>
        <dbReference type="ChEBI" id="CHEBI:29108"/>
    </ligand>
</feature>
<keyword evidence="2" id="KW-0732">Signal</keyword>
<sequence>MGLLAVVLIVALGLAIWEPLTAEASPPPPPRQYDVAIARDRFGVPHIFGTTDADVAHGIGYAHAEDDFATLQEVLAMTRGRLGAITGETGAATDYVLHLLGARDTVARDYASQPADVRALLDGYAAGLNLYAERHPDQVKLRRLFPVNGEDVATGFVLRSPFFVGLENVLGALANGDDLPREMALPDAPLDAPNVTPAGPRAIEGGSNAWAVAPRRSTDGATRLVSNSHQPWRGGVAWYELSVHSREGWDFTGATFPGAPYPLLGHNRNLGWTNTVNRPDVIDVYKLAMDDGGERYRLDGQWRPLEARRVWLRVRVGPFVLPVPRMVYRSVHGPAMRNDAGTFAFRYGGADQLRMVEQYYRLTKAQDFDQWQRAMAMQGIPGTNFIYADRTGNIGLFYNAGFPVRRPGFDYAGVLPGDTSRALWTGMVPWRGVPKNVNPASGYIINANHTPFVAAGPSSEMRRGDYSPLLGIEEDMTNRGVRSIELMEADTAISQAELEAIKFDSAVSRASWAGKWFEAMLALDPKGDATVKAAQDVLRRWDWNYDGKGPADALATLVLREGNRWHYPRKDRADPRDALRSSAEHLMEHFGRLDVPLGQLLRLRQGKVDLPLDGGPDVLRAMALWDVDEDGRLAVRHGDSFIQFVEWTRDGRVRSKSINPFGAATTRPQSPHHVDQAPLFVAKRFKPTWFDPAELRPNIVRAYRP</sequence>
<evidence type="ECO:0000256" key="4">
    <source>
        <dbReference type="ARBA" id="ARBA00023145"/>
    </source>
</evidence>
<dbReference type="GO" id="GO:0016811">
    <property type="term" value="F:hydrolase activity, acting on carbon-nitrogen (but not peptide) bonds, in linear amides"/>
    <property type="evidence" value="ECO:0007669"/>
    <property type="project" value="InterPro"/>
</dbReference>
<evidence type="ECO:0000256" key="1">
    <source>
        <dbReference type="ARBA" id="ARBA00006586"/>
    </source>
</evidence>
<dbReference type="PANTHER" id="PTHR34218:SF3">
    <property type="entry name" value="ACYL-HOMOSERINE LACTONE ACYLASE PVDQ"/>
    <property type="match status" value="1"/>
</dbReference>
<dbReference type="Gene3D" id="2.30.120.10">
    <property type="match status" value="1"/>
</dbReference>
<evidence type="ECO:0000313" key="8">
    <source>
        <dbReference type="Proteomes" id="UP000309138"/>
    </source>
</evidence>
<dbReference type="Proteomes" id="UP000309138">
    <property type="component" value="Unassembled WGS sequence"/>
</dbReference>
<keyword evidence="8" id="KW-1185">Reference proteome</keyword>
<keyword evidence="6" id="KW-0479">Metal-binding</keyword>